<evidence type="ECO:0000313" key="1">
    <source>
        <dbReference type="EMBL" id="BET01909.1"/>
    </source>
</evidence>
<reference evidence="1 2" key="1">
    <citation type="submission" date="2023-09" db="EMBL/GenBank/DDBJ databases">
        <title>Nesidiocoris tenuis whole genome shotgun sequence.</title>
        <authorList>
            <person name="Shibata T."/>
            <person name="Shimoda M."/>
            <person name="Kobayashi T."/>
            <person name="Uehara T."/>
        </authorList>
    </citation>
    <scope>NUCLEOTIDE SEQUENCE [LARGE SCALE GENOMIC DNA]</scope>
    <source>
        <strain evidence="1 2">Japan</strain>
    </source>
</reference>
<proteinExistence type="predicted"/>
<sequence>MKRLRKGVCVRGIVSLDAQIAATVLRLDSGLVHDFLSHNQTTLLYACTFVFKAVSSHSAQYQGCLLFSEISLPPSGSFLVFFRHVRVACPDLQQI</sequence>
<evidence type="ECO:0000313" key="2">
    <source>
        <dbReference type="Proteomes" id="UP001307889"/>
    </source>
</evidence>
<keyword evidence="2" id="KW-1185">Reference proteome</keyword>
<gene>
    <name evidence="1" type="ORF">NTJ_14727</name>
</gene>
<dbReference type="EMBL" id="AP028921">
    <property type="protein sequence ID" value="BET01909.1"/>
    <property type="molecule type" value="Genomic_DNA"/>
</dbReference>
<protein>
    <submittedName>
        <fullName evidence="1">Uncharacterized protein</fullName>
    </submittedName>
</protein>
<dbReference type="Proteomes" id="UP001307889">
    <property type="component" value="Chromosome 13"/>
</dbReference>
<organism evidence="1 2">
    <name type="scientific">Nesidiocoris tenuis</name>
    <dbReference type="NCBI Taxonomy" id="355587"/>
    <lineage>
        <taxon>Eukaryota</taxon>
        <taxon>Metazoa</taxon>
        <taxon>Ecdysozoa</taxon>
        <taxon>Arthropoda</taxon>
        <taxon>Hexapoda</taxon>
        <taxon>Insecta</taxon>
        <taxon>Pterygota</taxon>
        <taxon>Neoptera</taxon>
        <taxon>Paraneoptera</taxon>
        <taxon>Hemiptera</taxon>
        <taxon>Heteroptera</taxon>
        <taxon>Panheteroptera</taxon>
        <taxon>Cimicomorpha</taxon>
        <taxon>Miridae</taxon>
        <taxon>Dicyphina</taxon>
        <taxon>Nesidiocoris</taxon>
    </lineage>
</organism>
<accession>A0ABN7BC17</accession>
<name>A0ABN7BC17_9HEMI</name>